<keyword evidence="2" id="KW-1185">Reference proteome</keyword>
<dbReference type="EMBL" id="CM044705">
    <property type="protein sequence ID" value="KAI5662873.1"/>
    <property type="molecule type" value="Genomic_DNA"/>
</dbReference>
<reference evidence="2" key="1">
    <citation type="journal article" date="2023" name="Nat. Plants">
        <title>Single-cell RNA sequencing provides a high-resolution roadmap for understanding the multicellular compartmentation of specialized metabolism.</title>
        <authorList>
            <person name="Sun S."/>
            <person name="Shen X."/>
            <person name="Li Y."/>
            <person name="Li Y."/>
            <person name="Wang S."/>
            <person name="Li R."/>
            <person name="Zhang H."/>
            <person name="Shen G."/>
            <person name="Guo B."/>
            <person name="Wei J."/>
            <person name="Xu J."/>
            <person name="St-Pierre B."/>
            <person name="Chen S."/>
            <person name="Sun C."/>
        </authorList>
    </citation>
    <scope>NUCLEOTIDE SEQUENCE [LARGE SCALE GENOMIC DNA]</scope>
</reference>
<evidence type="ECO:0000313" key="1">
    <source>
        <dbReference type="EMBL" id="KAI5662873.1"/>
    </source>
</evidence>
<comment type="caution">
    <text evidence="1">The sequence shown here is derived from an EMBL/GenBank/DDBJ whole genome shotgun (WGS) entry which is preliminary data.</text>
</comment>
<sequence>MLNVCTLVLAISWANILLGEAVKGKAKRNILRTYGYLDPIVSNLKVADILLKRPRQWNSSMLHQDIPACKVPSKDEYVFDIILRGEFTISSPYIFALEEEERSRMRSSPSTWAEVKKKFLEVWSLNVQPTQNQIKHIEMVITGNPKMLTLLLQRIGKLQLV</sequence>
<accession>A0ACC0ATU5</accession>
<name>A0ACC0ATU5_CATRO</name>
<dbReference type="Proteomes" id="UP001060085">
    <property type="component" value="Linkage Group LG05"/>
</dbReference>
<evidence type="ECO:0000313" key="2">
    <source>
        <dbReference type="Proteomes" id="UP001060085"/>
    </source>
</evidence>
<proteinExistence type="predicted"/>
<organism evidence="1 2">
    <name type="scientific">Catharanthus roseus</name>
    <name type="common">Madagascar periwinkle</name>
    <name type="synonym">Vinca rosea</name>
    <dbReference type="NCBI Taxonomy" id="4058"/>
    <lineage>
        <taxon>Eukaryota</taxon>
        <taxon>Viridiplantae</taxon>
        <taxon>Streptophyta</taxon>
        <taxon>Embryophyta</taxon>
        <taxon>Tracheophyta</taxon>
        <taxon>Spermatophyta</taxon>
        <taxon>Magnoliopsida</taxon>
        <taxon>eudicotyledons</taxon>
        <taxon>Gunneridae</taxon>
        <taxon>Pentapetalae</taxon>
        <taxon>asterids</taxon>
        <taxon>lamiids</taxon>
        <taxon>Gentianales</taxon>
        <taxon>Apocynaceae</taxon>
        <taxon>Rauvolfioideae</taxon>
        <taxon>Vinceae</taxon>
        <taxon>Catharanthinae</taxon>
        <taxon>Catharanthus</taxon>
    </lineage>
</organism>
<gene>
    <name evidence="1" type="ORF">M9H77_22196</name>
</gene>
<protein>
    <submittedName>
        <fullName evidence="1">Uncharacterized protein</fullName>
    </submittedName>
</protein>